<evidence type="ECO:0000256" key="8">
    <source>
        <dbReference type="ARBA" id="ARBA00022840"/>
    </source>
</evidence>
<evidence type="ECO:0000256" key="12">
    <source>
        <dbReference type="ARBA" id="ARBA00048679"/>
    </source>
</evidence>
<dbReference type="Pfam" id="PF00454">
    <property type="entry name" value="PI3_PI4_kinase"/>
    <property type="match status" value="1"/>
</dbReference>
<dbReference type="Gene3D" id="1.10.1070.11">
    <property type="entry name" value="Phosphatidylinositol 3-/4-kinase, catalytic domain"/>
    <property type="match status" value="1"/>
</dbReference>
<dbReference type="SUPFAM" id="SSF56112">
    <property type="entry name" value="Protein kinase-like (PK-like)"/>
    <property type="match status" value="1"/>
</dbReference>
<evidence type="ECO:0000256" key="3">
    <source>
        <dbReference type="ARBA" id="ARBA00022527"/>
    </source>
</evidence>
<evidence type="ECO:0000256" key="10">
    <source>
        <dbReference type="ARBA" id="ARBA00023306"/>
    </source>
</evidence>
<comment type="caution">
    <text evidence="16">The sequence shown here is derived from an EMBL/GenBank/DDBJ whole genome shotgun (WGS) entry which is preliminary data.</text>
</comment>
<keyword evidence="8" id="KW-0067">ATP-binding</keyword>
<dbReference type="GO" id="GO:0004674">
    <property type="term" value="F:protein serine/threonine kinase activity"/>
    <property type="evidence" value="ECO:0007669"/>
    <property type="project" value="UniProtKB-KW"/>
</dbReference>
<keyword evidence="17" id="KW-1185">Reference proteome</keyword>
<protein>
    <recommendedName>
        <fullName evidence="13">Serine/threonine-protein kinase ATM</fullName>
        <ecNumber evidence="2">2.7.11.1</ecNumber>
    </recommendedName>
</protein>
<dbReference type="GO" id="GO:0006281">
    <property type="term" value="P:DNA repair"/>
    <property type="evidence" value="ECO:0007669"/>
    <property type="project" value="InterPro"/>
</dbReference>
<evidence type="ECO:0000256" key="9">
    <source>
        <dbReference type="ARBA" id="ARBA00023242"/>
    </source>
</evidence>
<evidence type="ECO:0000313" key="17">
    <source>
        <dbReference type="Proteomes" id="UP000762676"/>
    </source>
</evidence>
<proteinExistence type="predicted"/>
<keyword evidence="9" id="KW-0539">Nucleus</keyword>
<evidence type="ECO:0000256" key="4">
    <source>
        <dbReference type="ARBA" id="ARBA00022679"/>
    </source>
</evidence>
<dbReference type="InterPro" id="IPR018936">
    <property type="entry name" value="PI3/4_kinase_CS"/>
</dbReference>
<dbReference type="InterPro" id="IPR036940">
    <property type="entry name" value="PI3/4_kinase_cat_sf"/>
</dbReference>
<evidence type="ECO:0000256" key="11">
    <source>
        <dbReference type="ARBA" id="ARBA00047899"/>
    </source>
</evidence>
<keyword evidence="7 16" id="KW-0418">Kinase</keyword>
<organism evidence="16 17">
    <name type="scientific">Elysia marginata</name>
    <dbReference type="NCBI Taxonomy" id="1093978"/>
    <lineage>
        <taxon>Eukaryota</taxon>
        <taxon>Metazoa</taxon>
        <taxon>Spiralia</taxon>
        <taxon>Lophotrochozoa</taxon>
        <taxon>Mollusca</taxon>
        <taxon>Gastropoda</taxon>
        <taxon>Heterobranchia</taxon>
        <taxon>Euthyneura</taxon>
        <taxon>Panpulmonata</taxon>
        <taxon>Sacoglossa</taxon>
        <taxon>Placobranchoidea</taxon>
        <taxon>Plakobranchidae</taxon>
        <taxon>Elysia</taxon>
    </lineage>
</organism>
<dbReference type="PROSITE" id="PS00915">
    <property type="entry name" value="PI3_4_KINASE_1"/>
    <property type="match status" value="1"/>
</dbReference>
<evidence type="ECO:0000256" key="7">
    <source>
        <dbReference type="ARBA" id="ARBA00022777"/>
    </source>
</evidence>
<gene>
    <name evidence="16" type="ORF">ElyMa_004433900</name>
</gene>
<dbReference type="Proteomes" id="UP000762676">
    <property type="component" value="Unassembled WGS sequence"/>
</dbReference>
<dbReference type="InterPro" id="IPR003151">
    <property type="entry name" value="PIK-rel_kinase_FAT"/>
</dbReference>
<dbReference type="InterPro" id="IPR014009">
    <property type="entry name" value="PIK_FAT"/>
</dbReference>
<evidence type="ECO:0000256" key="13">
    <source>
        <dbReference type="ARBA" id="ARBA00073111"/>
    </source>
</evidence>
<comment type="subcellular location">
    <subcellularLocation>
        <location evidence="1">Nucleus</location>
    </subcellularLocation>
</comment>
<dbReference type="PANTHER" id="PTHR37079">
    <property type="entry name" value="SERINE/THREONINE-PROTEIN KINASE ATM"/>
    <property type="match status" value="1"/>
</dbReference>
<keyword evidence="10" id="KW-0131">Cell cycle</keyword>
<name>A0AAV4HDX2_9GAST</name>
<dbReference type="GO" id="GO:0005634">
    <property type="term" value="C:nucleus"/>
    <property type="evidence" value="ECO:0007669"/>
    <property type="project" value="UniProtKB-SubCell"/>
</dbReference>
<dbReference type="Gene3D" id="3.30.1010.10">
    <property type="entry name" value="Phosphatidylinositol 3-kinase Catalytic Subunit, Chain A, domain 4"/>
    <property type="match status" value="1"/>
</dbReference>
<keyword evidence="5" id="KW-0547">Nucleotide-binding</keyword>
<evidence type="ECO:0000256" key="1">
    <source>
        <dbReference type="ARBA" id="ARBA00004123"/>
    </source>
</evidence>
<reference evidence="16 17" key="1">
    <citation type="journal article" date="2021" name="Elife">
        <title>Chloroplast acquisition without the gene transfer in kleptoplastic sea slugs, Plakobranchus ocellatus.</title>
        <authorList>
            <person name="Maeda T."/>
            <person name="Takahashi S."/>
            <person name="Yoshida T."/>
            <person name="Shimamura S."/>
            <person name="Takaki Y."/>
            <person name="Nagai Y."/>
            <person name="Toyoda A."/>
            <person name="Suzuki Y."/>
            <person name="Arimoto A."/>
            <person name="Ishii H."/>
            <person name="Satoh N."/>
            <person name="Nishiyama T."/>
            <person name="Hasebe M."/>
            <person name="Maruyama T."/>
            <person name="Minagawa J."/>
            <person name="Obokata J."/>
            <person name="Shigenobu S."/>
        </authorList>
    </citation>
    <scope>NUCLEOTIDE SEQUENCE [LARGE SCALE GENOMIC DNA]</scope>
</reference>
<dbReference type="FunFam" id="3.30.1010.10:FF:000023">
    <property type="entry name" value="Serine/threonine-protein kinase ATM"/>
    <property type="match status" value="1"/>
</dbReference>
<dbReference type="InterPro" id="IPR038980">
    <property type="entry name" value="ATM_plant"/>
</dbReference>
<keyword evidence="4" id="KW-0808">Transferase</keyword>
<dbReference type="PANTHER" id="PTHR37079:SF4">
    <property type="entry name" value="SERINE_THREONINE-PROTEIN KINASE ATM"/>
    <property type="match status" value="1"/>
</dbReference>
<evidence type="ECO:0000256" key="6">
    <source>
        <dbReference type="ARBA" id="ARBA00022763"/>
    </source>
</evidence>
<comment type="catalytic activity">
    <reaction evidence="12">
        <text>L-seryl-[protein] + ATP = O-phospho-L-seryl-[protein] + ADP + H(+)</text>
        <dbReference type="Rhea" id="RHEA:17989"/>
        <dbReference type="Rhea" id="RHEA-COMP:9863"/>
        <dbReference type="Rhea" id="RHEA-COMP:11604"/>
        <dbReference type="ChEBI" id="CHEBI:15378"/>
        <dbReference type="ChEBI" id="CHEBI:29999"/>
        <dbReference type="ChEBI" id="CHEBI:30616"/>
        <dbReference type="ChEBI" id="CHEBI:83421"/>
        <dbReference type="ChEBI" id="CHEBI:456216"/>
        <dbReference type="EC" id="2.7.11.1"/>
    </reaction>
</comment>
<sequence>EINERVCEMLGVIVVKVLSCLHIRSVSECMVYPEPNPPYYNEETIIMTLDYLAQNFNDDSGDGEFSLAAVLAKIPNGLHEVFLSLSSTLWREHHAHEQNRCLHMMGIFVRLVLKEIKPGGVARGGNQVVSDSAAQGIIRDILNRLLVILCSRASHHTKASTASPSYEEDVILTCLKILQDVCCSVLENCPQELVQFLQGIVDAVANVAGMSEAVGQSALQILLALTAKGLREESSFPTQLVEALSLLNPLPPVPALAELRTLLERSCSSRNRPLSQLLDDFLTVSDMTASCPSQGLALRLKNLSSSIAVNHTEIQNLVSSAKGLRQVRGLIQQLSNLCTSSSQTVATAAASCLGAIGPVNLQILSLNFDLSSRKDSFQGDTKAQEFEKYHWLFQVLDACLLDKSLEIVSTASRILRSIMATESSKQFEKYYIKLTKSQGSLFRYLQPFKNSPPDLLEPDPSPSQDFDIMGVKELWLGERYGSPYNENMTHDRWIKDVVKSLLSTDAVKDEVLSKIGPLCALKEDICASSLPYLIHEILSGDNERFKKILSQQFVTFFALNAKRQTVRQEKYSLVMNKTAVRTMLSVVQYLRTQKRSQQSLGETHTAWHNNFWLDLHYLHVAQAAQYCGASFSAVLFIEIYCGIKRQALEAQQSSSDSTSGSQNHQKVPADFLTPEDAKVCQELLMDAYKTIDDPDGIYGCGAGKQANIMTRVETYMHELQQEKALITLDIAMCNDPTLDMTHLLQVVQSCGADFILQQCLPKMQSQIGSSSSPSCKDELNELFYQAAWKLGQWDLCLPQGQASQSPFHESVYQCLHCIKDGHMGTGFDCLHAARLNAIRSFDPMAETCSQLYPFLSRLQCLGYLHQVLEKFKKRTMDGSFVMDNPKMPGCQMVEFRFQEVLLQLMSATGRVLESQGVREGEALEIKALWDLALGGRKAKNFQVAERAIQSLHLKQSTNGGGRDLGFTQHQLQLEEAKLFWARSEQATSSLQTLEAETYLQSLVLYGNWLAETKSETPSKIMDFFQTAVNTILRKGDDSTSGKTALHAFVSLATYADEQYQLIADYMQSPVYEEKCRLVMQSMSEVEEYQKLHVKNSITVETMKRNFMIDEQEVAALQSDRDEFLHQALDGYLQCLVRGNSHDLRISRVLALWFDNSAIKSINSLIGKYVPKLQSHKFLLLFYQLAARMGVQRDGSGFNSTLTKLLERIAVEHPHHSLWVVLALAHAHKDSEFTAGDNDHRKGRRRGSTGGPVIEEERVQAAKDLLDCVGRTKSRRAGVHLDQIVDGMRRFSLACIQLANMRVDKKGVSQSYTVPSSHAIVKLQNLEHVQVPIVELAIDPSGSYTDLVSLVKFERTFLIAGGINLPKIIGLICSDGTKRTSLVKGRDDMRQDAVMQQVFSLVNQLLAADQETRLRQLSIRTYKVVPLSQNSGLLQWCDGTKPLGDYLAGRQGDAHSRYNPYDWKVLYCRKHLHDAGPQPDKRFKAYQEICAHFHPVFRHFFMEKYVKPDEWFERRLVYTRSVATNSIVGYVLGLGDRHVNNILIDLKTAELVHIDFGIAFERGRILPTPETVPFRLTRDIVDGMGIPGVEGIFRRCCEKMMQVMKKNSEALLTIVQVLLHDPLSHWSLTPDEILSLEKLKKNGTSWLRGLCCDCGRSYEERKTVCLSVCQGRSISSSRGQWTHKIYVACMLDGKHTCD</sequence>
<dbReference type="PROSITE" id="PS51189">
    <property type="entry name" value="FAT"/>
    <property type="match status" value="1"/>
</dbReference>
<evidence type="ECO:0000259" key="15">
    <source>
        <dbReference type="PROSITE" id="PS51189"/>
    </source>
</evidence>
<dbReference type="InterPro" id="IPR000403">
    <property type="entry name" value="PI3/4_kinase_cat_dom"/>
</dbReference>
<dbReference type="SMART" id="SM00146">
    <property type="entry name" value="PI3Kc"/>
    <property type="match status" value="1"/>
</dbReference>
<evidence type="ECO:0000256" key="5">
    <source>
        <dbReference type="ARBA" id="ARBA00022741"/>
    </source>
</evidence>
<evidence type="ECO:0000256" key="2">
    <source>
        <dbReference type="ARBA" id="ARBA00012513"/>
    </source>
</evidence>
<evidence type="ECO:0000313" key="16">
    <source>
        <dbReference type="EMBL" id="GFR95642.1"/>
    </source>
</evidence>
<dbReference type="PROSITE" id="PS50290">
    <property type="entry name" value="PI3_4_KINASE_3"/>
    <property type="match status" value="1"/>
</dbReference>
<dbReference type="CDD" id="cd05171">
    <property type="entry name" value="PIKKc_ATM"/>
    <property type="match status" value="1"/>
</dbReference>
<feature type="domain" description="FAT" evidence="15">
    <location>
        <begin position="619"/>
        <end position="1226"/>
    </location>
</feature>
<evidence type="ECO:0000259" key="14">
    <source>
        <dbReference type="PROSITE" id="PS50290"/>
    </source>
</evidence>
<dbReference type="EC" id="2.7.11.1" evidence="2"/>
<dbReference type="GO" id="GO:0005524">
    <property type="term" value="F:ATP binding"/>
    <property type="evidence" value="ECO:0007669"/>
    <property type="project" value="UniProtKB-KW"/>
</dbReference>
<dbReference type="InterPro" id="IPR016024">
    <property type="entry name" value="ARM-type_fold"/>
</dbReference>
<dbReference type="InterPro" id="IPR011009">
    <property type="entry name" value="Kinase-like_dom_sf"/>
</dbReference>
<comment type="catalytic activity">
    <reaction evidence="11">
        <text>L-threonyl-[protein] + ATP = O-phospho-L-threonyl-[protein] + ADP + H(+)</text>
        <dbReference type="Rhea" id="RHEA:46608"/>
        <dbReference type="Rhea" id="RHEA-COMP:11060"/>
        <dbReference type="Rhea" id="RHEA-COMP:11605"/>
        <dbReference type="ChEBI" id="CHEBI:15378"/>
        <dbReference type="ChEBI" id="CHEBI:30013"/>
        <dbReference type="ChEBI" id="CHEBI:30616"/>
        <dbReference type="ChEBI" id="CHEBI:61977"/>
        <dbReference type="ChEBI" id="CHEBI:456216"/>
        <dbReference type="EC" id="2.7.11.1"/>
    </reaction>
</comment>
<feature type="non-terminal residue" evidence="16">
    <location>
        <position position="1"/>
    </location>
</feature>
<dbReference type="InterPro" id="IPR044107">
    <property type="entry name" value="PIKKc_ATM"/>
</dbReference>
<dbReference type="EMBL" id="BMAT01008936">
    <property type="protein sequence ID" value="GFR95642.1"/>
    <property type="molecule type" value="Genomic_DNA"/>
</dbReference>
<dbReference type="SUPFAM" id="SSF48371">
    <property type="entry name" value="ARM repeat"/>
    <property type="match status" value="2"/>
</dbReference>
<feature type="domain" description="PI3K/PI4K catalytic" evidence="14">
    <location>
        <begin position="1352"/>
        <end position="1671"/>
    </location>
</feature>
<dbReference type="PROSITE" id="PS00916">
    <property type="entry name" value="PI3_4_KINASE_2"/>
    <property type="match status" value="1"/>
</dbReference>
<dbReference type="Pfam" id="PF02259">
    <property type="entry name" value="FAT"/>
    <property type="match status" value="1"/>
</dbReference>
<accession>A0AAV4HDX2</accession>
<keyword evidence="3" id="KW-0723">Serine/threonine-protein kinase</keyword>
<keyword evidence="6" id="KW-0227">DNA damage</keyword>